<dbReference type="Pfam" id="PF20965">
    <property type="entry name" value="DZF_C"/>
    <property type="match status" value="1"/>
</dbReference>
<dbReference type="InterPro" id="IPR006561">
    <property type="entry name" value="DZF_dom"/>
</dbReference>
<dbReference type="Gene3D" id="1.10.1410.40">
    <property type="match status" value="1"/>
</dbReference>
<dbReference type="PANTHER" id="PTHR45762:SF4">
    <property type="entry name" value="INTERLEUKIN ENHANCER-BINDING FACTOR 3"/>
    <property type="match status" value="1"/>
</dbReference>
<evidence type="ECO:0000313" key="2">
    <source>
        <dbReference type="Ensembl" id="ENSOSIP00000017166.1"/>
    </source>
</evidence>
<dbReference type="GO" id="GO:0003725">
    <property type="term" value="F:double-stranded RNA binding"/>
    <property type="evidence" value="ECO:0007669"/>
    <property type="project" value="TreeGrafter"/>
</dbReference>
<accession>A0A8C7XQX7</accession>
<dbReference type="Proteomes" id="UP000694383">
    <property type="component" value="Unplaced"/>
</dbReference>
<name>A0A8C7XQX7_9TELE</name>
<dbReference type="PANTHER" id="PTHR45762">
    <property type="entry name" value="ZINC FINGER RNA-BINDING PROTEIN"/>
    <property type="match status" value="1"/>
</dbReference>
<reference evidence="2" key="2">
    <citation type="submission" date="2025-09" db="UniProtKB">
        <authorList>
            <consortium name="Ensembl"/>
        </authorList>
    </citation>
    <scope>IDENTIFICATION</scope>
</reference>
<evidence type="ECO:0000313" key="3">
    <source>
        <dbReference type="Proteomes" id="UP000694383"/>
    </source>
</evidence>
<organism evidence="2 3">
    <name type="scientific">Oryzias sinensis</name>
    <name type="common">Chinese medaka</name>
    <dbReference type="NCBI Taxonomy" id="183150"/>
    <lineage>
        <taxon>Eukaryota</taxon>
        <taxon>Metazoa</taxon>
        <taxon>Chordata</taxon>
        <taxon>Craniata</taxon>
        <taxon>Vertebrata</taxon>
        <taxon>Euteleostomi</taxon>
        <taxon>Actinopterygii</taxon>
        <taxon>Neopterygii</taxon>
        <taxon>Teleostei</taxon>
        <taxon>Neoteleostei</taxon>
        <taxon>Acanthomorphata</taxon>
        <taxon>Ovalentaria</taxon>
        <taxon>Atherinomorphae</taxon>
        <taxon>Beloniformes</taxon>
        <taxon>Adrianichthyidae</taxon>
        <taxon>Oryziinae</taxon>
        <taxon>Oryzias</taxon>
    </lineage>
</organism>
<dbReference type="Ensembl" id="ENSOSIT00000018139.1">
    <property type="protein sequence ID" value="ENSOSIP00000017166.1"/>
    <property type="gene ID" value="ENSOSIG00000009399.1"/>
</dbReference>
<reference evidence="2" key="1">
    <citation type="submission" date="2025-08" db="UniProtKB">
        <authorList>
            <consortium name="Ensembl"/>
        </authorList>
    </citation>
    <scope>IDENTIFICATION</scope>
</reference>
<dbReference type="GO" id="GO:0071011">
    <property type="term" value="C:precatalytic spliceosome"/>
    <property type="evidence" value="ECO:0007669"/>
    <property type="project" value="TreeGrafter"/>
</dbReference>
<dbReference type="InterPro" id="IPR049402">
    <property type="entry name" value="DZF_dom_C"/>
</dbReference>
<proteinExistence type="predicted"/>
<dbReference type="AlphaFoldDB" id="A0A8C7XQX7"/>
<dbReference type="GO" id="GO:0003727">
    <property type="term" value="F:single-stranded RNA binding"/>
    <property type="evidence" value="ECO:0007669"/>
    <property type="project" value="TreeGrafter"/>
</dbReference>
<dbReference type="GeneTree" id="ENSGT00940000154687"/>
<protein>
    <recommendedName>
        <fullName evidence="1">DZF domain-containing protein</fullName>
    </recommendedName>
</protein>
<sequence>MELLVEKAISTCERQMGVGESFRRVLECVASGILLQDGPGLKDPCEKEEVDAAAALTPQQREDITSSAQLALRLCAFGQIHKVLGMDSRPKARRHMLNRKTYEATGPSKKAAKVNVAIKARR</sequence>
<evidence type="ECO:0000259" key="1">
    <source>
        <dbReference type="PROSITE" id="PS51703"/>
    </source>
</evidence>
<keyword evidence="3" id="KW-1185">Reference proteome</keyword>
<dbReference type="PROSITE" id="PS51703">
    <property type="entry name" value="DZF"/>
    <property type="match status" value="1"/>
</dbReference>
<dbReference type="SMART" id="SM00572">
    <property type="entry name" value="DZF"/>
    <property type="match status" value="1"/>
</dbReference>
<feature type="domain" description="DZF" evidence="1">
    <location>
        <begin position="1"/>
        <end position="122"/>
    </location>
</feature>